<evidence type="ECO:0000313" key="1">
    <source>
        <dbReference type="EnsemblPlants" id="MELO3C032115.2.1"/>
    </source>
</evidence>
<dbReference type="Gramene" id="MELO3C032115.2.1">
    <property type="protein sequence ID" value="MELO3C032115.2.1"/>
    <property type="gene ID" value="MELO3C032115.2"/>
</dbReference>
<accession>A0A9I9ED18</accession>
<sequence>MSLHAKVKGEVEESWERGWFPTFSLFSQLPSSSVRELLVRLSRSVQMLYVMIESCLM</sequence>
<name>A0A9I9ED18_CUCME</name>
<proteinExistence type="predicted"/>
<organism evidence="1">
    <name type="scientific">Cucumis melo</name>
    <name type="common">Muskmelon</name>
    <dbReference type="NCBI Taxonomy" id="3656"/>
    <lineage>
        <taxon>Eukaryota</taxon>
        <taxon>Viridiplantae</taxon>
        <taxon>Streptophyta</taxon>
        <taxon>Embryophyta</taxon>
        <taxon>Tracheophyta</taxon>
        <taxon>Spermatophyta</taxon>
        <taxon>Magnoliopsida</taxon>
        <taxon>eudicotyledons</taxon>
        <taxon>Gunneridae</taxon>
        <taxon>Pentapetalae</taxon>
        <taxon>rosids</taxon>
        <taxon>fabids</taxon>
        <taxon>Cucurbitales</taxon>
        <taxon>Cucurbitaceae</taxon>
        <taxon>Benincaseae</taxon>
        <taxon>Cucumis</taxon>
    </lineage>
</organism>
<dbReference type="EnsemblPlants" id="MELO3C032115.2.1">
    <property type="protein sequence ID" value="MELO3C032115.2.1"/>
    <property type="gene ID" value="MELO3C032115.2"/>
</dbReference>
<dbReference type="AlphaFoldDB" id="A0A9I9ED18"/>
<reference evidence="1" key="1">
    <citation type="submission" date="2023-03" db="UniProtKB">
        <authorList>
            <consortium name="EnsemblPlants"/>
        </authorList>
    </citation>
    <scope>IDENTIFICATION</scope>
</reference>
<protein>
    <submittedName>
        <fullName evidence="1">Uncharacterized protein</fullName>
    </submittedName>
</protein>